<keyword evidence="1" id="KW-0732">Signal</keyword>
<proteinExistence type="predicted"/>
<reference evidence="2" key="1">
    <citation type="submission" date="2021-01" db="EMBL/GenBank/DDBJ databases">
        <title>Fulvivirga kasyanovii gen. nov., sp nov., a novel member of the phylum Bacteroidetes isolated from seawater in a mussel farm.</title>
        <authorList>
            <person name="Zhao L.-H."/>
            <person name="Wang Z.-J."/>
        </authorList>
    </citation>
    <scope>NUCLEOTIDE SEQUENCE</scope>
    <source>
        <strain evidence="2">29W222</strain>
    </source>
</reference>
<dbReference type="AlphaFoldDB" id="A0A937FZ89"/>
<accession>A0A937FZ89</accession>
<dbReference type="EMBL" id="JAEUGD010000053">
    <property type="protein sequence ID" value="MBL6447742.1"/>
    <property type="molecule type" value="Genomic_DNA"/>
</dbReference>
<evidence type="ECO:0000313" key="2">
    <source>
        <dbReference type="EMBL" id="MBL6447742.1"/>
    </source>
</evidence>
<evidence type="ECO:0008006" key="4">
    <source>
        <dbReference type="Google" id="ProtNLM"/>
    </source>
</evidence>
<name>A0A937FZ89_9BACT</name>
<sequence>MEKRLFIASICLLLLSVYSNAQDTSQKGKPKNSGVVFNLNEDGSHYVKLSGLGQIWLRNTQMNPGTTINGYETDSYSDISIRRLRFQIFGQITDKVFFYSQFGQNNFNFHSPKYDGAFFHDALIEYAVDKEKLSFGAGLTGWNGLTRYASPSTGSIMSLDAPLYQQATNGVNDQFLRKLSVYAKGQLGKLDYRIALTQPMTVSGAPEAPTGTDFSFSNEPPKKQVQGYFKYMLMGKESNLTPYEAGSYLGKKSVFNIGGGFIYQQDAMWALDNNAEIVNKDMVLFGLDIFYDKPLTDETALTAYAAYTNYDFGNGYVRNVGVNNAATGSGGATVGGYGGAFPMVGTGNTMYAQAGYLFGENIISEGGKLQPFAALQYSDYDYLDDSMVMYELGANYLIQGGHNSKLSFVYQSRPTYKNEAGENVLDTRKGMAVLQYQVSF</sequence>
<keyword evidence="3" id="KW-1185">Reference proteome</keyword>
<dbReference type="RefSeq" id="WP_202857283.1">
    <property type="nucleotide sequence ID" value="NZ_JAEUGD010000053.1"/>
</dbReference>
<feature type="signal peptide" evidence="1">
    <location>
        <begin position="1"/>
        <end position="21"/>
    </location>
</feature>
<dbReference type="Proteomes" id="UP000614216">
    <property type="component" value="Unassembled WGS sequence"/>
</dbReference>
<evidence type="ECO:0000313" key="3">
    <source>
        <dbReference type="Proteomes" id="UP000614216"/>
    </source>
</evidence>
<protein>
    <recommendedName>
        <fullName evidence="4">Porin</fullName>
    </recommendedName>
</protein>
<comment type="caution">
    <text evidence="2">The sequence shown here is derived from an EMBL/GenBank/DDBJ whole genome shotgun (WGS) entry which is preliminary data.</text>
</comment>
<evidence type="ECO:0000256" key="1">
    <source>
        <dbReference type="SAM" id="SignalP"/>
    </source>
</evidence>
<feature type="chain" id="PRO_5037022064" description="Porin" evidence="1">
    <location>
        <begin position="22"/>
        <end position="440"/>
    </location>
</feature>
<organism evidence="2 3">
    <name type="scientific">Fulvivirga marina</name>
    <dbReference type="NCBI Taxonomy" id="2494733"/>
    <lineage>
        <taxon>Bacteria</taxon>
        <taxon>Pseudomonadati</taxon>
        <taxon>Bacteroidota</taxon>
        <taxon>Cytophagia</taxon>
        <taxon>Cytophagales</taxon>
        <taxon>Fulvivirgaceae</taxon>
        <taxon>Fulvivirga</taxon>
    </lineage>
</organism>
<gene>
    <name evidence="2" type="ORF">JMN32_15595</name>
</gene>